<dbReference type="PANTHER" id="PTHR47691">
    <property type="entry name" value="REGULATOR-RELATED"/>
    <property type="match status" value="1"/>
</dbReference>
<evidence type="ECO:0000313" key="4">
    <source>
        <dbReference type="Proteomes" id="UP001058003"/>
    </source>
</evidence>
<dbReference type="InterPro" id="IPR027417">
    <property type="entry name" value="P-loop_NTPase"/>
</dbReference>
<keyword evidence="4" id="KW-1185">Reference proteome</keyword>
<dbReference type="Gene3D" id="3.40.50.300">
    <property type="entry name" value="P-loop containing nucleotide triphosphate hydrolases"/>
    <property type="match status" value="1"/>
</dbReference>
<dbReference type="SUPFAM" id="SSF52540">
    <property type="entry name" value="P-loop containing nucleoside triphosphate hydrolases"/>
    <property type="match status" value="1"/>
</dbReference>
<dbReference type="EMBL" id="CP073767">
    <property type="protein sequence ID" value="UWZ50518.1"/>
    <property type="molecule type" value="Genomic_DNA"/>
</dbReference>
<dbReference type="CDD" id="cd02019">
    <property type="entry name" value="NK"/>
    <property type="match status" value="1"/>
</dbReference>
<evidence type="ECO:0000313" key="3">
    <source>
        <dbReference type="EMBL" id="UWZ50518.1"/>
    </source>
</evidence>
<dbReference type="InterPro" id="IPR011990">
    <property type="entry name" value="TPR-like_helical_dom_sf"/>
</dbReference>
<protein>
    <submittedName>
        <fullName evidence="3">Tetratricopeptide repeat protein</fullName>
    </submittedName>
</protein>
<dbReference type="SMART" id="SM00028">
    <property type="entry name" value="TPR"/>
    <property type="match status" value="6"/>
</dbReference>
<dbReference type="SMART" id="SM00530">
    <property type="entry name" value="HTH_XRE"/>
    <property type="match status" value="1"/>
</dbReference>
<dbReference type="RefSeq" id="WP_052386215.1">
    <property type="nucleotide sequence ID" value="NZ_CP073767.1"/>
</dbReference>
<dbReference type="KEGG" id="daur:Daura_27195"/>
<evidence type="ECO:0000259" key="2">
    <source>
        <dbReference type="SMART" id="SM00530"/>
    </source>
</evidence>
<dbReference type="PANTHER" id="PTHR47691:SF3">
    <property type="entry name" value="HTH-TYPE TRANSCRIPTIONAL REGULATOR RV0890C-RELATED"/>
    <property type="match status" value="1"/>
</dbReference>
<dbReference type="Pfam" id="PF13424">
    <property type="entry name" value="TPR_12"/>
    <property type="match status" value="1"/>
</dbReference>
<dbReference type="InterPro" id="IPR041664">
    <property type="entry name" value="AAA_16"/>
</dbReference>
<feature type="domain" description="AAA+ ATPase" evidence="1">
    <location>
        <begin position="141"/>
        <end position="279"/>
    </location>
</feature>
<dbReference type="InterPro" id="IPR019734">
    <property type="entry name" value="TPR_rpt"/>
</dbReference>
<dbReference type="Gene3D" id="1.25.40.10">
    <property type="entry name" value="Tetratricopeptide repeat domain"/>
    <property type="match status" value="2"/>
</dbReference>
<dbReference type="Proteomes" id="UP001058003">
    <property type="component" value="Chromosome"/>
</dbReference>
<gene>
    <name evidence="3" type="ORF">Daura_27195</name>
</gene>
<dbReference type="AlphaFoldDB" id="A0A9Q9IC60"/>
<reference evidence="3" key="1">
    <citation type="submission" date="2021-04" db="EMBL/GenBank/DDBJ databases">
        <title>Dactylosporangium aurantiacum NRRL B-8018 full assembly.</title>
        <authorList>
            <person name="Hartkoorn R.C."/>
            <person name="Beaudoing E."/>
            <person name="Hot D."/>
        </authorList>
    </citation>
    <scope>NUCLEOTIDE SEQUENCE</scope>
    <source>
        <strain evidence="3">NRRL B-8018</strain>
    </source>
</reference>
<organism evidence="3 4">
    <name type="scientific">Dactylosporangium aurantiacum</name>
    <dbReference type="NCBI Taxonomy" id="35754"/>
    <lineage>
        <taxon>Bacteria</taxon>
        <taxon>Bacillati</taxon>
        <taxon>Actinomycetota</taxon>
        <taxon>Actinomycetes</taxon>
        <taxon>Micromonosporales</taxon>
        <taxon>Micromonosporaceae</taxon>
        <taxon>Dactylosporangium</taxon>
    </lineage>
</organism>
<dbReference type="InterPro" id="IPR001387">
    <property type="entry name" value="Cro/C1-type_HTH"/>
</dbReference>
<dbReference type="Pfam" id="PF13191">
    <property type="entry name" value="AAA_16"/>
    <property type="match status" value="1"/>
</dbReference>
<sequence>MRALPRPTLPPGPLADLFDELHQLHHRAGWPSLRRMAAEVGCSHTTIATAFSGPRPPRWGLLELIVEALGGDPEQFRAGWIAATQADPDEAAAAPAAPAAPPAFTYVTPRDLPAPAAPFIGRSAELAQLDEAFAAAGAGEASNVVLIAGPPGVGKTTLAVAWSHTVADRHPDGQLHLDLRGYDVSRPRTPSAAADAVLRRLGVEAPALPRELSEKSALLRSHLAGRRLLLVLDNAHSADQVWPLLPGTASSFVVITSRDSIPGLVARTGARRILLDRLDPAAAAELLTRLLGAPAAADPAAVRALAARCAHLPLALRVAAEVVTQDPRQPLAEQVARFDRRAARLDLLDAGGDERTAVRSVFSWSLRRLSAPARSLFELLGLSPARHLDDDAAAALLGAGPAAGAAAVAELLRAHLVERRDDTVGLHDLLRDYVVELAAQRPETERRAARLRLFQHYVTACRRAAGPDGDPGWLRRHRSSLVAVARSAAQDHPGPCLELAELLHGYLEGAGHYSDAIAVQRTAIDVARRRGDDGPLCAALCRLADVLRRAGDLTDSLAAATEALAIGERLGDPSRIAGALQAMAAVHVRQGHNELGSDELGRAAGIFRDLGDRAGEAAAANRRGIALMQLGRLTEALEQHERAYTGYRDLGLRLPMGRAANNMGVLCVRLGAHERASAVLAEALELARSTGNRAGVGVARANLGDLAARAGRWQDAAEHFRQAVDACEQVGYLAGLADARRGLGLALAHLGEAGEGLALLDDALRLGRRVGDTDIEAATLIDLGHVHRHAGKDGTGSYRAALATTEVTGDPYQRARALDGLGRCAADAGRPGRAAEHWRAALALFERLGVPEADTVRAALLTAGPARPARRP</sequence>
<dbReference type="PRINTS" id="PR00364">
    <property type="entry name" value="DISEASERSIST"/>
</dbReference>
<dbReference type="SUPFAM" id="SSF48452">
    <property type="entry name" value="TPR-like"/>
    <property type="match status" value="2"/>
</dbReference>
<proteinExistence type="predicted"/>
<feature type="domain" description="HTH cro/C1-type" evidence="2">
    <location>
        <begin position="20"/>
        <end position="76"/>
    </location>
</feature>
<name>A0A9Q9IC60_9ACTN</name>
<evidence type="ECO:0000259" key="1">
    <source>
        <dbReference type="SMART" id="SM00382"/>
    </source>
</evidence>
<dbReference type="SMART" id="SM00382">
    <property type="entry name" value="AAA"/>
    <property type="match status" value="1"/>
</dbReference>
<dbReference type="InterPro" id="IPR003593">
    <property type="entry name" value="AAA+_ATPase"/>
</dbReference>
<accession>A0A9Q9IC60</accession>
<dbReference type="OrthoDB" id="7628974at2"/>